<dbReference type="InterPro" id="IPR050194">
    <property type="entry name" value="Glycosyltransferase_grp1"/>
</dbReference>
<feature type="region of interest" description="Disordered" evidence="1">
    <location>
        <begin position="332"/>
        <end position="360"/>
    </location>
</feature>
<dbReference type="InterPro" id="IPR001296">
    <property type="entry name" value="Glyco_trans_1"/>
</dbReference>
<dbReference type="EMBL" id="CP036432">
    <property type="protein sequence ID" value="QDV82901.1"/>
    <property type="molecule type" value="Genomic_DNA"/>
</dbReference>
<evidence type="ECO:0000313" key="5">
    <source>
        <dbReference type="Proteomes" id="UP000318081"/>
    </source>
</evidence>
<name>A0ABX5XM36_9BACT</name>
<dbReference type="CDD" id="cd03801">
    <property type="entry name" value="GT4_PimA-like"/>
    <property type="match status" value="1"/>
</dbReference>
<evidence type="ECO:0000313" key="4">
    <source>
        <dbReference type="EMBL" id="QDV82901.1"/>
    </source>
</evidence>
<feature type="compositionally biased region" description="Polar residues" evidence="1">
    <location>
        <begin position="347"/>
        <end position="360"/>
    </location>
</feature>
<evidence type="ECO:0000259" key="2">
    <source>
        <dbReference type="Pfam" id="PF00534"/>
    </source>
</evidence>
<dbReference type="InterPro" id="IPR028098">
    <property type="entry name" value="Glyco_trans_4-like_N"/>
</dbReference>
<keyword evidence="5" id="KW-1185">Reference proteome</keyword>
<feature type="domain" description="Glycosyl transferase family 1" evidence="2">
    <location>
        <begin position="148"/>
        <end position="311"/>
    </location>
</feature>
<dbReference type="Gene3D" id="3.40.50.2000">
    <property type="entry name" value="Glycogen Phosphorylase B"/>
    <property type="match status" value="2"/>
</dbReference>
<dbReference type="GO" id="GO:0016757">
    <property type="term" value="F:glycosyltransferase activity"/>
    <property type="evidence" value="ECO:0007669"/>
    <property type="project" value="UniProtKB-KW"/>
</dbReference>
<feature type="domain" description="Glycosyltransferase subfamily 4-like N-terminal" evidence="3">
    <location>
        <begin position="25"/>
        <end position="134"/>
    </location>
</feature>
<keyword evidence="4" id="KW-0808">Transferase</keyword>
<dbReference type="PANTHER" id="PTHR45947:SF3">
    <property type="entry name" value="SULFOQUINOVOSYL TRANSFERASE SQD2"/>
    <property type="match status" value="1"/>
</dbReference>
<dbReference type="PANTHER" id="PTHR45947">
    <property type="entry name" value="SULFOQUINOVOSYL TRANSFERASE SQD2"/>
    <property type="match status" value="1"/>
</dbReference>
<keyword evidence="4" id="KW-0328">Glycosyltransferase</keyword>
<dbReference type="Proteomes" id="UP000318081">
    <property type="component" value="Chromosome"/>
</dbReference>
<reference evidence="4 5" key="1">
    <citation type="submission" date="2019-02" db="EMBL/GenBank/DDBJ databases">
        <title>Deep-cultivation of Planctomycetes and their phenomic and genomic characterization uncovers novel biology.</title>
        <authorList>
            <person name="Wiegand S."/>
            <person name="Jogler M."/>
            <person name="Boedeker C."/>
            <person name="Pinto D."/>
            <person name="Vollmers J."/>
            <person name="Rivas-Marin E."/>
            <person name="Kohn T."/>
            <person name="Peeters S.H."/>
            <person name="Heuer A."/>
            <person name="Rast P."/>
            <person name="Oberbeckmann S."/>
            <person name="Bunk B."/>
            <person name="Jeske O."/>
            <person name="Meyerdierks A."/>
            <person name="Storesund J.E."/>
            <person name="Kallscheuer N."/>
            <person name="Luecker S."/>
            <person name="Lage O.M."/>
            <person name="Pohl T."/>
            <person name="Merkel B.J."/>
            <person name="Hornburger P."/>
            <person name="Mueller R.-W."/>
            <person name="Bruemmer F."/>
            <person name="Labrenz M."/>
            <person name="Spormann A.M."/>
            <person name="Op den Camp H."/>
            <person name="Overmann J."/>
            <person name="Amann R."/>
            <person name="Jetten M.S.M."/>
            <person name="Mascher T."/>
            <person name="Medema M.H."/>
            <person name="Devos D.P."/>
            <person name="Kaster A.-K."/>
            <person name="Ovreas L."/>
            <person name="Rohde M."/>
            <person name="Galperin M.Y."/>
            <person name="Jogler C."/>
        </authorList>
    </citation>
    <scope>NUCLEOTIDE SEQUENCE [LARGE SCALE GENOMIC DNA]</scope>
    <source>
        <strain evidence="4 5">TBK1r</strain>
    </source>
</reference>
<organism evidence="4 5">
    <name type="scientific">Stieleria magnilauensis</name>
    <dbReference type="NCBI Taxonomy" id="2527963"/>
    <lineage>
        <taxon>Bacteria</taxon>
        <taxon>Pseudomonadati</taxon>
        <taxon>Planctomycetota</taxon>
        <taxon>Planctomycetia</taxon>
        <taxon>Pirellulales</taxon>
        <taxon>Pirellulaceae</taxon>
        <taxon>Stieleria</taxon>
    </lineage>
</organism>
<dbReference type="Pfam" id="PF13439">
    <property type="entry name" value="Glyco_transf_4"/>
    <property type="match status" value="1"/>
</dbReference>
<sequence length="360" mass="40434">MARLPIERLTLASSEWGLKSVSGLLYYRRIYRATKQLLLSNGSQWVHAGRCLPEGWIAWMHHKIRGTRYLVYVHGEDVEAASSSREQSWMVRRVFSNAERLISNSESTARILRDRWQVEPKKICVMHPGVDTERFVPAINEIRRSGWTSRTVVLTVGRLQERKGHDTMIRAIPELLRHVPDLLYAIAGDGDERRRLVKLAADQGVSDRVEFLGEVSDSELLTLYQQCDVFALPNRTVGRDIEGFGIVLLEAQACGRPVIAGDSGGTCEAFLPGRTGVLADCTSPESLAANLLPLLKDPVLRSEMGKSGRRWVLDNLSWVRLSEQAKELIAEVESDLGDEGRNRKQEATSSHPQMSGPQRR</sequence>
<proteinExistence type="predicted"/>
<evidence type="ECO:0000259" key="3">
    <source>
        <dbReference type="Pfam" id="PF13439"/>
    </source>
</evidence>
<dbReference type="Pfam" id="PF00534">
    <property type="entry name" value="Glycos_transf_1"/>
    <property type="match status" value="1"/>
</dbReference>
<dbReference type="SUPFAM" id="SSF53756">
    <property type="entry name" value="UDP-Glycosyltransferase/glycogen phosphorylase"/>
    <property type="match status" value="1"/>
</dbReference>
<accession>A0ABX5XM36</accession>
<protein>
    <submittedName>
        <fullName evidence="4">GDP-mannose-dependent alpha-(1-6)-phosphatidylinositol monomannoside mannosyltransferase</fullName>
    </submittedName>
</protein>
<gene>
    <name evidence="4" type="primary">pimB_1</name>
    <name evidence="4" type="ORF">TBK1r_18330</name>
</gene>
<evidence type="ECO:0000256" key="1">
    <source>
        <dbReference type="SAM" id="MobiDB-lite"/>
    </source>
</evidence>